<dbReference type="InterPro" id="IPR011008">
    <property type="entry name" value="Dimeric_a/b-barrel"/>
</dbReference>
<dbReference type="InterPro" id="IPR051807">
    <property type="entry name" value="Sec-metab_biosynth-assoc"/>
</dbReference>
<dbReference type="AlphaFoldDB" id="A0A8J8T841"/>
<gene>
    <name evidence="1" type="ORF">FGO68_gene9086</name>
</gene>
<name>A0A8J8T841_HALGN</name>
<evidence type="ECO:0000313" key="1">
    <source>
        <dbReference type="EMBL" id="TNV85190.1"/>
    </source>
</evidence>
<dbReference type="Gene3D" id="3.30.70.1060">
    <property type="entry name" value="Dimeric alpha+beta barrel"/>
    <property type="match status" value="1"/>
</dbReference>
<proteinExistence type="predicted"/>
<dbReference type="OrthoDB" id="5519740at2759"/>
<dbReference type="PANTHER" id="PTHR33606:SF3">
    <property type="entry name" value="PROTEIN YCII"/>
    <property type="match status" value="1"/>
</dbReference>
<dbReference type="EMBL" id="RRYP01002052">
    <property type="protein sequence ID" value="TNV85190.1"/>
    <property type="molecule type" value="Genomic_DNA"/>
</dbReference>
<dbReference type="PANTHER" id="PTHR33606">
    <property type="entry name" value="PROTEIN YCII"/>
    <property type="match status" value="1"/>
</dbReference>
<protein>
    <recommendedName>
        <fullName evidence="3">YCII-related domain-containing protein</fullName>
    </recommendedName>
</protein>
<evidence type="ECO:0000313" key="2">
    <source>
        <dbReference type="Proteomes" id="UP000785679"/>
    </source>
</evidence>
<dbReference type="Proteomes" id="UP000785679">
    <property type="component" value="Unassembled WGS sequence"/>
</dbReference>
<reference evidence="1" key="1">
    <citation type="submission" date="2019-06" db="EMBL/GenBank/DDBJ databases">
        <authorList>
            <person name="Zheng W."/>
        </authorList>
    </citation>
    <scope>NUCLEOTIDE SEQUENCE</scope>
    <source>
        <strain evidence="1">QDHG01</strain>
    </source>
</reference>
<accession>A0A8J8T841</accession>
<keyword evidence="2" id="KW-1185">Reference proteome</keyword>
<comment type="caution">
    <text evidence="1">The sequence shown here is derived from an EMBL/GenBank/DDBJ whole genome shotgun (WGS) entry which is preliminary data.</text>
</comment>
<sequence>MYSELYKYIIHIMQALLTKSLFTHQRRLFATTAGAQKRYFLVEYNYVEDTYYKRIPHREQHLKQVEQFKQQNQTKVLGAPFFPYDGCALLIETEGDQKAVESFVQTDPYMKAKLISGYAIKEFAGETIEMKRRFDRIASDFTFRS</sequence>
<dbReference type="SUPFAM" id="SSF54909">
    <property type="entry name" value="Dimeric alpha+beta barrel"/>
    <property type="match status" value="1"/>
</dbReference>
<evidence type="ECO:0008006" key="3">
    <source>
        <dbReference type="Google" id="ProtNLM"/>
    </source>
</evidence>
<organism evidence="1 2">
    <name type="scientific">Halteria grandinella</name>
    <dbReference type="NCBI Taxonomy" id="5974"/>
    <lineage>
        <taxon>Eukaryota</taxon>
        <taxon>Sar</taxon>
        <taxon>Alveolata</taxon>
        <taxon>Ciliophora</taxon>
        <taxon>Intramacronucleata</taxon>
        <taxon>Spirotrichea</taxon>
        <taxon>Stichotrichia</taxon>
        <taxon>Sporadotrichida</taxon>
        <taxon>Halteriidae</taxon>
        <taxon>Halteria</taxon>
    </lineage>
</organism>